<evidence type="ECO:0000313" key="11">
    <source>
        <dbReference type="Proteomes" id="UP001302429"/>
    </source>
</evidence>
<sequence length="413" mass="44361">MLSEGDKTRAKRFVMFTVFVYALGFGIIIPVLPSFIMMLEDIDLARATFLGGLIASSYALFQFLMGPLIGNLSDRFGRRPVFMLSLIGFAIDYLLMGFAPNVIWLFVGRSIAGGLGAIFGPANSAMADMLSEDERAKGFGLIGAAFGIGFVLGPAIGGLIANYDPRLPFFLAAGLAGVAFVYGFFAFPETLPESKRRPFDLKRANPVGALRALGKVPAIHRLAAVYLLWLTATNIYPATWSYFARAQYGWDNAFVGYSLAIVGISMAMFQTLVIGRSVKRFGERRTALIAISCAIIGFTFNMLNPIGWATLLVCFLIGVQAMALPSINAMMSRRVSESMQGELQGFNGSLSALAALIAPLLYNSVLTYAIAPESSIYFPGAPFAIAIAIAALTLVIIASVETRAQPGVARQSI</sequence>
<evidence type="ECO:0000256" key="5">
    <source>
        <dbReference type="ARBA" id="ARBA00022692"/>
    </source>
</evidence>
<evidence type="ECO:0000256" key="3">
    <source>
        <dbReference type="ARBA" id="ARBA00007520"/>
    </source>
</evidence>
<comment type="function">
    <text evidence="1">Resistance to tetracycline by an active tetracycline efflux. This is an energy-dependent process that decreases the accumulation of the antibiotic in whole cells. This protein functions as a metal-tetracycline/H(+) antiporter.</text>
</comment>
<evidence type="ECO:0000313" key="10">
    <source>
        <dbReference type="EMBL" id="WOE74215.1"/>
    </source>
</evidence>
<feature type="transmembrane region" description="Helical" evidence="8">
    <location>
        <begin position="376"/>
        <end position="400"/>
    </location>
</feature>
<evidence type="ECO:0000256" key="8">
    <source>
        <dbReference type="SAM" id="Phobius"/>
    </source>
</evidence>
<feature type="transmembrane region" description="Helical" evidence="8">
    <location>
        <begin position="81"/>
        <end position="100"/>
    </location>
</feature>
<evidence type="ECO:0000256" key="7">
    <source>
        <dbReference type="ARBA" id="ARBA00023136"/>
    </source>
</evidence>
<dbReference type="InterPro" id="IPR036259">
    <property type="entry name" value="MFS_trans_sf"/>
</dbReference>
<keyword evidence="6 8" id="KW-1133">Transmembrane helix</keyword>
<evidence type="ECO:0000259" key="9">
    <source>
        <dbReference type="PROSITE" id="PS50850"/>
    </source>
</evidence>
<dbReference type="GO" id="GO:0016020">
    <property type="term" value="C:membrane"/>
    <property type="evidence" value="ECO:0007669"/>
    <property type="project" value="UniProtKB-SubCell"/>
</dbReference>
<dbReference type="EMBL" id="CP136594">
    <property type="protein sequence ID" value="WOE74215.1"/>
    <property type="molecule type" value="Genomic_DNA"/>
</dbReference>
<dbReference type="PROSITE" id="PS50850">
    <property type="entry name" value="MFS"/>
    <property type="match status" value="1"/>
</dbReference>
<dbReference type="RefSeq" id="WP_317080450.1">
    <property type="nucleotide sequence ID" value="NZ_CP136594.1"/>
</dbReference>
<dbReference type="Proteomes" id="UP001302429">
    <property type="component" value="Chromosome"/>
</dbReference>
<feature type="transmembrane region" description="Helical" evidence="8">
    <location>
        <begin position="255"/>
        <end position="274"/>
    </location>
</feature>
<keyword evidence="5 8" id="KW-0812">Transmembrane</keyword>
<dbReference type="SUPFAM" id="SSF103473">
    <property type="entry name" value="MFS general substrate transporter"/>
    <property type="match status" value="1"/>
</dbReference>
<dbReference type="Gene3D" id="1.20.1250.20">
    <property type="entry name" value="MFS general substrate transporter like domains"/>
    <property type="match status" value="1"/>
</dbReference>
<evidence type="ECO:0000256" key="1">
    <source>
        <dbReference type="ARBA" id="ARBA00003279"/>
    </source>
</evidence>
<dbReference type="GO" id="GO:0022857">
    <property type="term" value="F:transmembrane transporter activity"/>
    <property type="evidence" value="ECO:0007669"/>
    <property type="project" value="InterPro"/>
</dbReference>
<keyword evidence="11" id="KW-1185">Reference proteome</keyword>
<proteinExistence type="inferred from homology"/>
<feature type="transmembrane region" description="Helical" evidence="8">
    <location>
        <begin position="223"/>
        <end position="243"/>
    </location>
</feature>
<feature type="transmembrane region" description="Helical" evidence="8">
    <location>
        <begin position="309"/>
        <end position="329"/>
    </location>
</feature>
<gene>
    <name evidence="10" type="ORF">RB602_10145</name>
</gene>
<dbReference type="InterPro" id="IPR020846">
    <property type="entry name" value="MFS_dom"/>
</dbReference>
<accession>A0AA97F805</accession>
<dbReference type="PANTHER" id="PTHR23504:SF15">
    <property type="entry name" value="MAJOR FACILITATOR SUPERFAMILY (MFS) PROFILE DOMAIN-CONTAINING PROTEIN"/>
    <property type="match status" value="1"/>
</dbReference>
<evidence type="ECO:0000256" key="2">
    <source>
        <dbReference type="ARBA" id="ARBA00004141"/>
    </source>
</evidence>
<feature type="transmembrane region" description="Helical" evidence="8">
    <location>
        <begin position="138"/>
        <end position="161"/>
    </location>
</feature>
<organism evidence="10 11">
    <name type="scientific">Alterisphingorhabdus coralli</name>
    <dbReference type="NCBI Taxonomy" id="3071408"/>
    <lineage>
        <taxon>Bacteria</taxon>
        <taxon>Pseudomonadati</taxon>
        <taxon>Pseudomonadota</taxon>
        <taxon>Alphaproteobacteria</taxon>
        <taxon>Sphingomonadales</taxon>
        <taxon>Sphingomonadaceae</taxon>
        <taxon>Alterisphingorhabdus (ex Yan et al. 2024)</taxon>
    </lineage>
</organism>
<dbReference type="AlphaFoldDB" id="A0AA97F805"/>
<keyword evidence="4" id="KW-0813">Transport</keyword>
<dbReference type="InterPro" id="IPR011701">
    <property type="entry name" value="MFS"/>
</dbReference>
<dbReference type="PROSITE" id="PS00216">
    <property type="entry name" value="SUGAR_TRANSPORT_1"/>
    <property type="match status" value="1"/>
</dbReference>
<feature type="transmembrane region" description="Helical" evidence="8">
    <location>
        <begin position="350"/>
        <end position="370"/>
    </location>
</feature>
<dbReference type="InterPro" id="IPR005829">
    <property type="entry name" value="Sugar_transporter_CS"/>
</dbReference>
<feature type="transmembrane region" description="Helical" evidence="8">
    <location>
        <begin position="106"/>
        <end position="126"/>
    </location>
</feature>
<feature type="transmembrane region" description="Helical" evidence="8">
    <location>
        <begin position="48"/>
        <end position="69"/>
    </location>
</feature>
<feature type="transmembrane region" description="Helical" evidence="8">
    <location>
        <begin position="12"/>
        <end position="36"/>
    </location>
</feature>
<dbReference type="PANTHER" id="PTHR23504">
    <property type="entry name" value="MAJOR FACILITATOR SUPERFAMILY DOMAIN-CONTAINING PROTEIN 10"/>
    <property type="match status" value="1"/>
</dbReference>
<feature type="transmembrane region" description="Helical" evidence="8">
    <location>
        <begin position="286"/>
        <end position="303"/>
    </location>
</feature>
<feature type="transmembrane region" description="Helical" evidence="8">
    <location>
        <begin position="167"/>
        <end position="187"/>
    </location>
</feature>
<comment type="subcellular location">
    <subcellularLocation>
        <location evidence="2">Membrane</location>
        <topology evidence="2">Multi-pass membrane protein</topology>
    </subcellularLocation>
</comment>
<comment type="similarity">
    <text evidence="3">Belongs to the major facilitator superfamily. TCR/Tet family.</text>
</comment>
<dbReference type="KEGG" id="acoa:RB602_10145"/>
<dbReference type="PRINTS" id="PR01035">
    <property type="entry name" value="TCRTETA"/>
</dbReference>
<feature type="domain" description="Major facilitator superfamily (MFS) profile" evidence="9">
    <location>
        <begin position="10"/>
        <end position="405"/>
    </location>
</feature>
<evidence type="ECO:0000256" key="4">
    <source>
        <dbReference type="ARBA" id="ARBA00022448"/>
    </source>
</evidence>
<dbReference type="Pfam" id="PF07690">
    <property type="entry name" value="MFS_1"/>
    <property type="match status" value="1"/>
</dbReference>
<reference evidence="10 11" key="1">
    <citation type="submission" date="2023-10" db="EMBL/GenBank/DDBJ databases">
        <title>Complete genome sequence of a Sphingomonadaceae bacterium.</title>
        <authorList>
            <person name="Yan C."/>
        </authorList>
    </citation>
    <scope>NUCLEOTIDE SEQUENCE [LARGE SCALE GENOMIC DNA]</scope>
    <source>
        <strain evidence="10 11">SCSIO 66989</strain>
    </source>
</reference>
<dbReference type="InterPro" id="IPR001958">
    <property type="entry name" value="Tet-R_TetA/multi-R_MdtG-like"/>
</dbReference>
<protein>
    <submittedName>
        <fullName evidence="10">MFS transporter</fullName>
    </submittedName>
</protein>
<name>A0AA97F805_9SPHN</name>
<evidence type="ECO:0000256" key="6">
    <source>
        <dbReference type="ARBA" id="ARBA00022989"/>
    </source>
</evidence>
<keyword evidence="7 8" id="KW-0472">Membrane</keyword>